<dbReference type="AlphaFoldDB" id="A0AAN6PFL0"/>
<dbReference type="InterPro" id="IPR036188">
    <property type="entry name" value="FAD/NAD-bd_sf"/>
</dbReference>
<dbReference type="Proteomes" id="UP001303115">
    <property type="component" value="Unassembled WGS sequence"/>
</dbReference>
<dbReference type="Pfam" id="PF13450">
    <property type="entry name" value="NAD_binding_8"/>
    <property type="match status" value="1"/>
</dbReference>
<dbReference type="SUPFAM" id="SSF51905">
    <property type="entry name" value="FAD/NAD(P)-binding domain"/>
    <property type="match status" value="1"/>
</dbReference>
<evidence type="ECO:0008006" key="4">
    <source>
        <dbReference type="Google" id="ProtNLM"/>
    </source>
</evidence>
<keyword evidence="1" id="KW-0732">Signal</keyword>
<evidence type="ECO:0000313" key="3">
    <source>
        <dbReference type="Proteomes" id="UP001303115"/>
    </source>
</evidence>
<reference evidence="3" key="1">
    <citation type="journal article" date="2023" name="Mol. Phylogenet. Evol.">
        <title>Genome-scale phylogeny and comparative genomics of the fungal order Sordariales.</title>
        <authorList>
            <person name="Hensen N."/>
            <person name="Bonometti L."/>
            <person name="Westerberg I."/>
            <person name="Brannstrom I.O."/>
            <person name="Guillou S."/>
            <person name="Cros-Aarteil S."/>
            <person name="Calhoun S."/>
            <person name="Haridas S."/>
            <person name="Kuo A."/>
            <person name="Mondo S."/>
            <person name="Pangilinan J."/>
            <person name="Riley R."/>
            <person name="LaButti K."/>
            <person name="Andreopoulos B."/>
            <person name="Lipzen A."/>
            <person name="Chen C."/>
            <person name="Yan M."/>
            <person name="Daum C."/>
            <person name="Ng V."/>
            <person name="Clum A."/>
            <person name="Steindorff A."/>
            <person name="Ohm R.A."/>
            <person name="Martin F."/>
            <person name="Silar P."/>
            <person name="Natvig D.O."/>
            <person name="Lalanne C."/>
            <person name="Gautier V."/>
            <person name="Ament-Velasquez S.L."/>
            <person name="Kruys A."/>
            <person name="Hutchinson M.I."/>
            <person name="Powell A.J."/>
            <person name="Barry K."/>
            <person name="Miller A.N."/>
            <person name="Grigoriev I.V."/>
            <person name="Debuchy R."/>
            <person name="Gladieux P."/>
            <person name="Hiltunen Thoren M."/>
            <person name="Johannesson H."/>
        </authorList>
    </citation>
    <scope>NUCLEOTIDE SEQUENCE [LARGE SCALE GENOMIC DNA]</scope>
    <source>
        <strain evidence="3">CBS 284.82</strain>
    </source>
</reference>
<sequence>MQHIMRVGVSLGCLAVSAAAASVKCRDTCSRTIDRDVVVVGGGASGAHAAVWLRDNGHSVVVVEKADQLGGHTNFYSDKASGKAINVGVQAWMEYKDAFDFPKRMNVSTSGSMSFTPNTAQYIDYKTGKPVPDYKAPEAADMYAALQRYLDVIEKYEDMVLPGFFNFPEPASIPEDLLMPFGEFVEKYDLAAAVPQIWDSTAQGLGNTMNVPTIWVVQASGIPMVRALLGTGAAAVPASGRLYDLFESVANFLGDDVLYSSTVVSAKRYNNRNPQKDISLQVKGADGKTTCIEAKRLLLAIEPTAENLAPFDLDNTEKEILGKFKFPTVYAGILHHPSLQTLNAYTDRSPEPASYNYTLFPVAPQVGRIDYLGGTENLFQFTAVGTGDDTAESMQALIAKSIDTMVAAGTLPAAEGSVSFDIFANHGHMHAHVSADELRAGFMQKLYSLQGLRNTYYTGAAFSAGFTTVLWEYNKVLLPKLVEGL</sequence>
<protein>
    <recommendedName>
        <fullName evidence="4">FAD dependent oxidoreductase</fullName>
    </recommendedName>
</protein>
<keyword evidence="3" id="KW-1185">Reference proteome</keyword>
<organism evidence="2 3">
    <name type="scientific">Parachaetomium inaequale</name>
    <dbReference type="NCBI Taxonomy" id="2588326"/>
    <lineage>
        <taxon>Eukaryota</taxon>
        <taxon>Fungi</taxon>
        <taxon>Dikarya</taxon>
        <taxon>Ascomycota</taxon>
        <taxon>Pezizomycotina</taxon>
        <taxon>Sordariomycetes</taxon>
        <taxon>Sordariomycetidae</taxon>
        <taxon>Sordariales</taxon>
        <taxon>Chaetomiaceae</taxon>
        <taxon>Parachaetomium</taxon>
    </lineage>
</organism>
<accession>A0AAN6PFL0</accession>
<dbReference type="InterPro" id="IPR050464">
    <property type="entry name" value="Zeta_carotene_desat/Oxidored"/>
</dbReference>
<dbReference type="PANTHER" id="PTHR42923">
    <property type="entry name" value="PROTOPORPHYRINOGEN OXIDASE"/>
    <property type="match status" value="1"/>
</dbReference>
<evidence type="ECO:0000313" key="2">
    <source>
        <dbReference type="EMBL" id="KAK4040001.1"/>
    </source>
</evidence>
<dbReference type="Gene3D" id="3.30.70.1990">
    <property type="match status" value="1"/>
</dbReference>
<dbReference type="GO" id="GO:0016491">
    <property type="term" value="F:oxidoreductase activity"/>
    <property type="evidence" value="ECO:0007669"/>
    <property type="project" value="TreeGrafter"/>
</dbReference>
<gene>
    <name evidence="2" type="ORF">C8A01DRAFT_16080</name>
</gene>
<dbReference type="PANTHER" id="PTHR42923:SF26">
    <property type="entry name" value="FMN REDUCTASE LOT6, PUTATIVE (AFU_ORTHOLOGUE AFUA_7G06600)-RELATED"/>
    <property type="match status" value="1"/>
</dbReference>
<feature type="chain" id="PRO_5042821831" description="FAD dependent oxidoreductase" evidence="1">
    <location>
        <begin position="21"/>
        <end position="485"/>
    </location>
</feature>
<proteinExistence type="predicted"/>
<dbReference type="Gene3D" id="3.50.50.60">
    <property type="entry name" value="FAD/NAD(P)-binding domain"/>
    <property type="match status" value="1"/>
</dbReference>
<name>A0AAN6PFL0_9PEZI</name>
<feature type="signal peptide" evidence="1">
    <location>
        <begin position="1"/>
        <end position="20"/>
    </location>
</feature>
<dbReference type="EMBL" id="MU854386">
    <property type="protein sequence ID" value="KAK4040001.1"/>
    <property type="molecule type" value="Genomic_DNA"/>
</dbReference>
<evidence type="ECO:0000256" key="1">
    <source>
        <dbReference type="SAM" id="SignalP"/>
    </source>
</evidence>
<dbReference type="Gene3D" id="1.10.405.20">
    <property type="match status" value="1"/>
</dbReference>
<comment type="caution">
    <text evidence="2">The sequence shown here is derived from an EMBL/GenBank/DDBJ whole genome shotgun (WGS) entry which is preliminary data.</text>
</comment>